<feature type="modified residue" description="4-aspartylphosphate" evidence="1">
    <location>
        <position position="62"/>
    </location>
</feature>
<sequence length="126" mass="13561">MSELLHRIFHADDDPDVLGSIKSAAPYFLDGNVVLQATSVDEALAMIPDALIEADADLAIIDGDFIEPDGVSRRNGHEIASAIRKSGLPVAILSLSASSQDWGDENASKRDCLDVWAEAIKRLFAK</sequence>
<keyword evidence="1" id="KW-0597">Phosphoprotein</keyword>
<organism evidence="3 4">
    <name type="scientific">Candidatus Roizmanbacteria bacterium RIFCSPHIGHO2_02_FULL_40_9</name>
    <dbReference type="NCBI Taxonomy" id="1802042"/>
    <lineage>
        <taxon>Bacteria</taxon>
        <taxon>Candidatus Roizmaniibacteriota</taxon>
    </lineage>
</organism>
<reference evidence="3 4" key="1">
    <citation type="journal article" date="2016" name="Nat. Commun.">
        <title>Thousands of microbial genomes shed light on interconnected biogeochemical processes in an aquifer system.</title>
        <authorList>
            <person name="Anantharaman K."/>
            <person name="Brown C.T."/>
            <person name="Hug L.A."/>
            <person name="Sharon I."/>
            <person name="Castelle C.J."/>
            <person name="Probst A.J."/>
            <person name="Thomas B.C."/>
            <person name="Singh A."/>
            <person name="Wilkins M.J."/>
            <person name="Karaoz U."/>
            <person name="Brodie E.L."/>
            <person name="Williams K.H."/>
            <person name="Hubbard S.S."/>
            <person name="Banfield J.F."/>
        </authorList>
    </citation>
    <scope>NUCLEOTIDE SEQUENCE [LARGE SCALE GENOMIC DNA]</scope>
</reference>
<name>A0A1F7HE27_9BACT</name>
<accession>A0A1F7HE27</accession>
<evidence type="ECO:0000313" key="3">
    <source>
        <dbReference type="EMBL" id="OGK29136.1"/>
    </source>
</evidence>
<dbReference type="Gene3D" id="3.40.50.2300">
    <property type="match status" value="1"/>
</dbReference>
<protein>
    <recommendedName>
        <fullName evidence="2">Response regulatory domain-containing protein</fullName>
    </recommendedName>
</protein>
<dbReference type="SUPFAM" id="SSF52172">
    <property type="entry name" value="CheY-like"/>
    <property type="match status" value="1"/>
</dbReference>
<evidence type="ECO:0000313" key="4">
    <source>
        <dbReference type="Proteomes" id="UP000177027"/>
    </source>
</evidence>
<dbReference type="PROSITE" id="PS50110">
    <property type="entry name" value="RESPONSE_REGULATORY"/>
    <property type="match status" value="1"/>
</dbReference>
<dbReference type="InterPro" id="IPR011006">
    <property type="entry name" value="CheY-like_superfamily"/>
</dbReference>
<dbReference type="GO" id="GO:0000160">
    <property type="term" value="P:phosphorelay signal transduction system"/>
    <property type="evidence" value="ECO:0007669"/>
    <property type="project" value="InterPro"/>
</dbReference>
<dbReference type="Proteomes" id="UP000177027">
    <property type="component" value="Unassembled WGS sequence"/>
</dbReference>
<dbReference type="InterPro" id="IPR001789">
    <property type="entry name" value="Sig_transdc_resp-reg_receiver"/>
</dbReference>
<feature type="domain" description="Response regulatory" evidence="2">
    <location>
        <begin position="7"/>
        <end position="126"/>
    </location>
</feature>
<evidence type="ECO:0000256" key="1">
    <source>
        <dbReference type="PROSITE-ProRule" id="PRU00169"/>
    </source>
</evidence>
<dbReference type="AlphaFoldDB" id="A0A1F7HE27"/>
<comment type="caution">
    <text evidence="3">The sequence shown here is derived from an EMBL/GenBank/DDBJ whole genome shotgun (WGS) entry which is preliminary data.</text>
</comment>
<dbReference type="EMBL" id="MFZS01000017">
    <property type="protein sequence ID" value="OGK29136.1"/>
    <property type="molecule type" value="Genomic_DNA"/>
</dbReference>
<gene>
    <name evidence="3" type="ORF">A3D06_00710</name>
</gene>
<evidence type="ECO:0000259" key="2">
    <source>
        <dbReference type="PROSITE" id="PS50110"/>
    </source>
</evidence>
<proteinExistence type="predicted"/>